<evidence type="ECO:0008006" key="4">
    <source>
        <dbReference type="Google" id="ProtNLM"/>
    </source>
</evidence>
<reference evidence="2 3" key="1">
    <citation type="journal article" date="2017" name="Curr. Biol.">
        <title>Genome architecture and evolution of a unichromosomal asexual nematode.</title>
        <authorList>
            <person name="Fradin H."/>
            <person name="Zegar C."/>
            <person name="Gutwein M."/>
            <person name="Lucas J."/>
            <person name="Kovtun M."/>
            <person name="Corcoran D."/>
            <person name="Baugh L.R."/>
            <person name="Kiontke K."/>
            <person name="Gunsalus K."/>
            <person name="Fitch D.H."/>
            <person name="Piano F."/>
        </authorList>
    </citation>
    <scope>NUCLEOTIDE SEQUENCE [LARGE SCALE GENOMIC DNA]</scope>
    <source>
        <strain evidence="2">PF1309</strain>
    </source>
</reference>
<name>A0A2A2J5E6_9BILA</name>
<keyword evidence="1" id="KW-0732">Signal</keyword>
<comment type="caution">
    <text evidence="2">The sequence shown here is derived from an EMBL/GenBank/DDBJ whole genome shotgun (WGS) entry which is preliminary data.</text>
</comment>
<organism evidence="2 3">
    <name type="scientific">Diploscapter pachys</name>
    <dbReference type="NCBI Taxonomy" id="2018661"/>
    <lineage>
        <taxon>Eukaryota</taxon>
        <taxon>Metazoa</taxon>
        <taxon>Ecdysozoa</taxon>
        <taxon>Nematoda</taxon>
        <taxon>Chromadorea</taxon>
        <taxon>Rhabditida</taxon>
        <taxon>Rhabditina</taxon>
        <taxon>Rhabditomorpha</taxon>
        <taxon>Rhabditoidea</taxon>
        <taxon>Rhabditidae</taxon>
        <taxon>Diploscapter</taxon>
    </lineage>
</organism>
<proteinExistence type="predicted"/>
<dbReference type="Proteomes" id="UP000218231">
    <property type="component" value="Unassembled WGS sequence"/>
</dbReference>
<dbReference type="EMBL" id="LIAE01010678">
    <property type="protein sequence ID" value="PAV56834.1"/>
    <property type="molecule type" value="Genomic_DNA"/>
</dbReference>
<dbReference type="OrthoDB" id="5856915at2759"/>
<dbReference type="AlphaFoldDB" id="A0A2A2J5E6"/>
<evidence type="ECO:0000313" key="2">
    <source>
        <dbReference type="EMBL" id="PAV56834.1"/>
    </source>
</evidence>
<accession>A0A2A2J5E6</accession>
<evidence type="ECO:0000313" key="3">
    <source>
        <dbReference type="Proteomes" id="UP000218231"/>
    </source>
</evidence>
<evidence type="ECO:0000256" key="1">
    <source>
        <dbReference type="SAM" id="SignalP"/>
    </source>
</evidence>
<keyword evidence="3" id="KW-1185">Reference proteome</keyword>
<feature type="signal peptide" evidence="1">
    <location>
        <begin position="1"/>
        <end position="20"/>
    </location>
</feature>
<protein>
    <recommendedName>
        <fullName evidence="4">Ig-like domain-containing protein</fullName>
    </recommendedName>
</protein>
<feature type="chain" id="PRO_5012584429" description="Ig-like domain-containing protein" evidence="1">
    <location>
        <begin position="21"/>
        <end position="473"/>
    </location>
</feature>
<sequence>MSPFPVVVWLCLLVISAVWCASGIYDAALDEDDPNLPDNEEFERNIDATRPSPDKIYIPLAIPPRRWKKRENISKELVKFFEAKWSRAVFEPACSGKQWTIVPIYYWPGDTITLRCRVCTMGLAYNGLPKRWVVVRDIPKFFQKLDYAFAQGGAEFSFVQNKMEIYTGEQSYFDKKHPDNVPLSFSYNANGDYRKIIEHRTPPVFIQNGVDLNMYNLNSGNQGVYACIDEKSDSDVYFVYVLMAMLPPVNIPDELTTPENQQNLIFGDLDFSRLRDQTRNRNFDIKKHVPEDARCDKSTCTVRLDGSKFIYEKKSPYLIEFRWDQWTKCHNNKRRRHCYLIRDESEILHEDCFKASRFHWMLQLEHVFLEEPFKSEGIRLYSSLLASLIYGVDRIVSCKDEYYDDYQHKEGYVQMMEELFFPAMGVLGDNVDQPQLSTTFAHCLRYSHQTGGVFTGKAISFAVGTYAIDWEDC</sequence>
<gene>
    <name evidence="2" type="ORF">WR25_09652</name>
</gene>